<organism evidence="1 2">
    <name type="scientific">Flavobacterium psychrophilum</name>
    <dbReference type="NCBI Taxonomy" id="96345"/>
    <lineage>
        <taxon>Bacteria</taxon>
        <taxon>Pseudomonadati</taxon>
        <taxon>Bacteroidota</taxon>
        <taxon>Flavobacteriia</taxon>
        <taxon>Flavobacteriales</taxon>
        <taxon>Flavobacteriaceae</taxon>
        <taxon>Flavobacterium</taxon>
    </lineage>
</organism>
<proteinExistence type="predicted"/>
<dbReference type="Proteomes" id="UP000596329">
    <property type="component" value="Chromosome"/>
</dbReference>
<evidence type="ECO:0000313" key="2">
    <source>
        <dbReference type="Proteomes" id="UP000596329"/>
    </source>
</evidence>
<protein>
    <submittedName>
        <fullName evidence="1">Uncharacterized protein</fullName>
    </submittedName>
</protein>
<name>A0A7U2NEA1_FLAPS</name>
<accession>A0A7U2NEA1</accession>
<dbReference type="EMBL" id="CP059075">
    <property type="protein sequence ID" value="QRE03539.1"/>
    <property type="molecule type" value="Genomic_DNA"/>
</dbReference>
<sequence length="106" mass="12462">MSNRIASQQEIIDFHLSNPSLTFEEISSHFGYKTIVPVKDTLFEFFSSSKKEVYVVSSLCEDHLFFVFNGINERKLITNADDYCLNPFDFTVFERNQIRKQGIKFY</sequence>
<dbReference type="AlphaFoldDB" id="A0A7U2NEA1"/>
<gene>
    <name evidence="1" type="ORF">H0H26_11715</name>
</gene>
<dbReference type="RefSeq" id="WP_203095862.1">
    <property type="nucleotide sequence ID" value="NZ_CP059075.1"/>
</dbReference>
<evidence type="ECO:0000313" key="1">
    <source>
        <dbReference type="EMBL" id="QRE03539.1"/>
    </source>
</evidence>
<reference evidence="1 2" key="1">
    <citation type="submission" date="2020-07" db="EMBL/GenBank/DDBJ databases">
        <title>Genomic characterization of Flavobacterium psychrophilum strains.</title>
        <authorList>
            <person name="Castillo D."/>
            <person name="Jorgensen J."/>
            <person name="Middelboe M."/>
        </authorList>
    </citation>
    <scope>NUCLEOTIDE SEQUENCE [LARGE SCALE GENOMIC DNA]</scope>
    <source>
        <strain evidence="1 2">FPS-R7</strain>
    </source>
</reference>